<proteinExistence type="predicted"/>
<dbReference type="EMBL" id="PPTX01000017">
    <property type="protein sequence ID" value="RDB77667.1"/>
    <property type="molecule type" value="Genomic_DNA"/>
</dbReference>
<dbReference type="Pfam" id="PF03235">
    <property type="entry name" value="GmrSD_N"/>
    <property type="match status" value="1"/>
</dbReference>
<protein>
    <submittedName>
        <fullName evidence="3">DUF262 domain-containing protein</fullName>
    </submittedName>
</protein>
<reference evidence="3 4" key="1">
    <citation type="journal article" date="2018" name="Elife">
        <title>Discovery and characterization of a prevalent human gut bacterial enzyme sufficient for the inactivation of a family of plant toxins.</title>
        <authorList>
            <person name="Koppel N."/>
            <person name="Bisanz J.E."/>
            <person name="Pandelia M.E."/>
            <person name="Turnbaugh P.J."/>
            <person name="Balskus E.P."/>
        </authorList>
    </citation>
    <scope>NUCLEOTIDE SEQUENCE [LARGE SCALE GENOMIC DNA]</scope>
    <source>
        <strain evidence="3 4">MR1 #12</strain>
    </source>
</reference>
<evidence type="ECO:0000313" key="4">
    <source>
        <dbReference type="Proteomes" id="UP000253752"/>
    </source>
</evidence>
<dbReference type="Proteomes" id="UP000253752">
    <property type="component" value="Unassembled WGS sequence"/>
</dbReference>
<dbReference type="Pfam" id="PF07510">
    <property type="entry name" value="GmrSD_C"/>
    <property type="match status" value="1"/>
</dbReference>
<dbReference type="PANTHER" id="PTHR35149">
    <property type="entry name" value="SLL5132 PROTEIN"/>
    <property type="match status" value="1"/>
</dbReference>
<dbReference type="InterPro" id="IPR004919">
    <property type="entry name" value="GmrSD_N"/>
</dbReference>
<dbReference type="RefSeq" id="WP_009304923.1">
    <property type="nucleotide sequence ID" value="NZ_CABHNG010000026.1"/>
</dbReference>
<feature type="domain" description="GmrSD restriction endonucleases C-terminal" evidence="2">
    <location>
        <begin position="415"/>
        <end position="552"/>
    </location>
</feature>
<dbReference type="AlphaFoldDB" id="A0A369MSA8"/>
<comment type="caution">
    <text evidence="3">The sequence shown here is derived from an EMBL/GenBank/DDBJ whole genome shotgun (WGS) entry which is preliminary data.</text>
</comment>
<accession>A0A369MSA8</accession>
<name>A0A369MSA8_EGGLN</name>
<feature type="domain" description="GmrSD restriction endonucleases N-terminal" evidence="1">
    <location>
        <begin position="8"/>
        <end position="216"/>
    </location>
</feature>
<organism evidence="3 4">
    <name type="scientific">Eggerthella lenta</name>
    <name type="common">Eubacterium lentum</name>
    <dbReference type="NCBI Taxonomy" id="84112"/>
    <lineage>
        <taxon>Bacteria</taxon>
        <taxon>Bacillati</taxon>
        <taxon>Actinomycetota</taxon>
        <taxon>Coriobacteriia</taxon>
        <taxon>Eggerthellales</taxon>
        <taxon>Eggerthellaceae</taxon>
        <taxon>Eggerthella</taxon>
    </lineage>
</organism>
<dbReference type="PANTHER" id="PTHR35149:SF2">
    <property type="entry name" value="DUF262 DOMAIN-CONTAINING PROTEIN"/>
    <property type="match status" value="1"/>
</dbReference>
<evidence type="ECO:0000259" key="2">
    <source>
        <dbReference type="Pfam" id="PF07510"/>
    </source>
</evidence>
<evidence type="ECO:0000259" key="1">
    <source>
        <dbReference type="Pfam" id="PF03235"/>
    </source>
</evidence>
<gene>
    <name evidence="3" type="ORF">C1872_10825</name>
</gene>
<dbReference type="InterPro" id="IPR011089">
    <property type="entry name" value="GmrSD_C"/>
</dbReference>
<sequence length="693" mass="79740">MDGHKEYLSDIIEGKKTRFVIPVYQRNYDWKPEQCGRLFDDLVEVSKTGREEHFFGSIVSQTPRGERVVIDGQQRITTVFLLFAAIRTQVEKGVVKSQEEDLAEDIAEYYLIDARHKKERKLRLKLVKNDSEAFGAILDGKDDAYIQGSNVTQNYLYFLDRIEKMDISVNELYEAIKSLCVIDITLDPKDDAQLIFESLNSTGLDLSEADKIRNFVLMNLDPELQEIYYDDYWNPVERNTDYKVSDYIRFYLSAMEAKTPAIKKVYPAFRTYTTKKFHDPDGGVLSLDTKALFEELLNYSKHYKTCIHPNTGVKSIDSALEAIRVFDASVTRPYLLNLLEYRAQGDIDDDSVSAVLWMIDSYLFRRWVCGVPANALNKVFETLHGDVLKGVSDGADYAEVVKYVLTHKSGTGRFPDNEEFLYALDTRDFYRIQNRKLYLYDRLENGSSEERVSVVKGLEEGSFSVEHVMPQTLNAQWKETLGDDWERIHEEWCHKMANLTVTAYNSDYSNRPFEQKRDMRDGFRSSGFRMNHWIGQQETWGEEQLRVRERMLEEQFLETWPLPESSYEPSKALPEVAELDSDTEFTGRRIAAFSFIGVRYIATQWNDMMAKVLQLVYELEPAKIHSLVDGSNYPGTAFCSTESAGHSKIANGVYARTASSTAAKIDLLKCVFDICEIDASELSFEMPLDASEE</sequence>
<evidence type="ECO:0000313" key="3">
    <source>
        <dbReference type="EMBL" id="RDB77667.1"/>
    </source>
</evidence>